<dbReference type="EMBL" id="PHHF01000029">
    <property type="protein sequence ID" value="PTD24942.1"/>
    <property type="molecule type" value="Genomic_DNA"/>
</dbReference>
<sequence>MADSAARYLDHFDLDVTLRDAALDEQNRPTRRMIANAAIGMHVEDAFYSVRELREAVSWIHEGEQGGKRKLASILSNPAGDDFQRCIYFCLAGRGVVEMIDDLLWLEELLEARGRIAGKMHRRKVKARALVRPYVADEPDGPVVSTSDDFQQGQSWWADPGLRA</sequence>
<evidence type="ECO:0000256" key="1">
    <source>
        <dbReference type="SAM" id="MobiDB-lite"/>
    </source>
</evidence>
<dbReference type="RefSeq" id="WP_107394421.1">
    <property type="nucleotide sequence ID" value="NZ_PHHF01000029.1"/>
</dbReference>
<dbReference type="Proteomes" id="UP000241206">
    <property type="component" value="Unassembled WGS sequence"/>
</dbReference>
<dbReference type="AlphaFoldDB" id="A0A2T4I4Y3"/>
<organism evidence="2 3">
    <name type="scientific">Edaphosphingomonas fennica</name>
    <dbReference type="NCBI Taxonomy" id="114404"/>
    <lineage>
        <taxon>Bacteria</taxon>
        <taxon>Pseudomonadati</taxon>
        <taxon>Pseudomonadota</taxon>
        <taxon>Alphaproteobacteria</taxon>
        <taxon>Sphingomonadales</taxon>
        <taxon>Rhizorhabdaceae</taxon>
        <taxon>Edaphosphingomonas</taxon>
    </lineage>
</organism>
<evidence type="ECO:0000313" key="3">
    <source>
        <dbReference type="Proteomes" id="UP000241206"/>
    </source>
</evidence>
<keyword evidence="3" id="KW-1185">Reference proteome</keyword>
<gene>
    <name evidence="2" type="ORF">CV103_06860</name>
</gene>
<name>A0A2T4I4Y3_9SPHN</name>
<feature type="region of interest" description="Disordered" evidence="1">
    <location>
        <begin position="142"/>
        <end position="164"/>
    </location>
</feature>
<proteinExistence type="predicted"/>
<accession>A0A2T4I4Y3</accession>
<feature type="compositionally biased region" description="Polar residues" evidence="1">
    <location>
        <begin position="144"/>
        <end position="155"/>
    </location>
</feature>
<evidence type="ECO:0000313" key="2">
    <source>
        <dbReference type="EMBL" id="PTD24942.1"/>
    </source>
</evidence>
<reference evidence="2 3" key="1">
    <citation type="submission" date="2017-11" db="EMBL/GenBank/DDBJ databases">
        <title>Sphingomonas oleivorans sp. nov., isolated from oil-contaminated soil.</title>
        <authorList>
            <person name="Wang L."/>
            <person name="Chen L."/>
        </authorList>
    </citation>
    <scope>NUCLEOTIDE SEQUENCE [LARGE SCALE GENOMIC DNA]</scope>
    <source>
        <strain evidence="2 3">K101</strain>
    </source>
</reference>
<comment type="caution">
    <text evidence="2">The sequence shown here is derived from an EMBL/GenBank/DDBJ whole genome shotgun (WGS) entry which is preliminary data.</text>
</comment>
<protein>
    <submittedName>
        <fullName evidence="2">Uncharacterized protein</fullName>
    </submittedName>
</protein>